<gene>
    <name evidence="3" type="ORF">I6E12_00865</name>
</gene>
<feature type="signal peptide" evidence="1">
    <location>
        <begin position="1"/>
        <end position="19"/>
    </location>
</feature>
<name>A0ABS9CEA7_9BACT</name>
<reference evidence="3 4" key="1">
    <citation type="submission" date="2020-12" db="EMBL/GenBank/DDBJ databases">
        <title>Whole genome sequences of gut porcine anaerobes.</title>
        <authorList>
            <person name="Kubasova T."/>
            <person name="Jahodarova E."/>
            <person name="Rychlik I."/>
        </authorList>
    </citation>
    <scope>NUCLEOTIDE SEQUENCE [LARGE SCALE GENOMIC DNA]</scope>
    <source>
        <strain evidence="3 4">An925</strain>
    </source>
</reference>
<feature type="chain" id="PRO_5046230558" evidence="1">
    <location>
        <begin position="20"/>
        <end position="229"/>
    </location>
</feature>
<dbReference type="Pfam" id="PF01522">
    <property type="entry name" value="Polysacc_deac_1"/>
    <property type="match status" value="1"/>
</dbReference>
<evidence type="ECO:0000313" key="4">
    <source>
        <dbReference type="Proteomes" id="UP001200470"/>
    </source>
</evidence>
<protein>
    <submittedName>
        <fullName evidence="3">Polysaccharide deacetylase family protein</fullName>
    </submittedName>
</protein>
<sequence length="229" mass="25820">MKKLTLLLFMAIQTMTLLAQEKLVALSFDDGPNTTTTVHMLDVLKKHGVKASFFVIGNNITEESAVVMKRAHDEGHEIENHSLTHSPMSQLTPDSIRKEIKTTSALVEKYVGEAPVFFRPPYINVNQTLYDNVDLGFICGEGCEDWLDHVTAEQRVERLTACARDGIIFLLHDFKGNEQTVAAVDQLIPLLQAKGFRFVTVRELFKAKGVKAQKNLIYSDVMHPEHRIQ</sequence>
<dbReference type="EMBL" id="JADYTN010000001">
    <property type="protein sequence ID" value="MCF2562668.1"/>
    <property type="molecule type" value="Genomic_DNA"/>
</dbReference>
<dbReference type="InterPro" id="IPR050248">
    <property type="entry name" value="Polysacc_deacetylase_ArnD"/>
</dbReference>
<comment type="caution">
    <text evidence="3">The sequence shown here is derived from an EMBL/GenBank/DDBJ whole genome shotgun (WGS) entry which is preliminary data.</text>
</comment>
<dbReference type="PROSITE" id="PS51677">
    <property type="entry name" value="NODB"/>
    <property type="match status" value="1"/>
</dbReference>
<proteinExistence type="predicted"/>
<dbReference type="InterPro" id="IPR011330">
    <property type="entry name" value="Glyco_hydro/deAcase_b/a-brl"/>
</dbReference>
<accession>A0ABS9CEA7</accession>
<dbReference type="InterPro" id="IPR002509">
    <property type="entry name" value="NODB_dom"/>
</dbReference>
<dbReference type="RefSeq" id="WP_301637273.1">
    <property type="nucleotide sequence ID" value="NZ_JADYTN010000001.1"/>
</dbReference>
<dbReference type="PANTHER" id="PTHR10587:SF125">
    <property type="entry name" value="POLYSACCHARIDE DEACETYLASE YHEN-RELATED"/>
    <property type="match status" value="1"/>
</dbReference>
<dbReference type="PANTHER" id="PTHR10587">
    <property type="entry name" value="GLYCOSYL TRANSFERASE-RELATED"/>
    <property type="match status" value="1"/>
</dbReference>
<evidence type="ECO:0000256" key="1">
    <source>
        <dbReference type="SAM" id="SignalP"/>
    </source>
</evidence>
<keyword evidence="1" id="KW-0732">Signal</keyword>
<dbReference type="Proteomes" id="UP001200470">
    <property type="component" value="Unassembled WGS sequence"/>
</dbReference>
<dbReference type="Gene3D" id="3.20.20.370">
    <property type="entry name" value="Glycoside hydrolase/deacetylase"/>
    <property type="match status" value="1"/>
</dbReference>
<evidence type="ECO:0000313" key="3">
    <source>
        <dbReference type="EMBL" id="MCF2562668.1"/>
    </source>
</evidence>
<evidence type="ECO:0000259" key="2">
    <source>
        <dbReference type="PROSITE" id="PS51677"/>
    </source>
</evidence>
<keyword evidence="4" id="KW-1185">Reference proteome</keyword>
<dbReference type="SUPFAM" id="SSF88713">
    <property type="entry name" value="Glycoside hydrolase/deacetylase"/>
    <property type="match status" value="1"/>
</dbReference>
<feature type="domain" description="NodB homology" evidence="2">
    <location>
        <begin position="22"/>
        <end position="199"/>
    </location>
</feature>
<organism evidence="3 4">
    <name type="scientific">Xylanibacter brevis</name>
    <dbReference type="NCBI Taxonomy" id="83231"/>
    <lineage>
        <taxon>Bacteria</taxon>
        <taxon>Pseudomonadati</taxon>
        <taxon>Bacteroidota</taxon>
        <taxon>Bacteroidia</taxon>
        <taxon>Bacteroidales</taxon>
        <taxon>Prevotellaceae</taxon>
        <taxon>Xylanibacter</taxon>
    </lineage>
</organism>